<evidence type="ECO:0000313" key="2">
    <source>
        <dbReference type="Proteomes" id="UP001156905"/>
    </source>
</evidence>
<comment type="caution">
    <text evidence="1">The sequence shown here is derived from an EMBL/GenBank/DDBJ whole genome shotgun (WGS) entry which is preliminary data.</text>
</comment>
<name>A0ABQ6B2G5_9BRAD</name>
<accession>A0ABQ6B2G5</accession>
<dbReference type="InterPro" id="IPR014942">
    <property type="entry name" value="AbiEii"/>
</dbReference>
<evidence type="ECO:0000313" key="1">
    <source>
        <dbReference type="EMBL" id="GLR87661.1"/>
    </source>
</evidence>
<sequence>MEAAAEQQQHFSLGFGFDTYREKEALDILVVGYTSVFDVGNAYVQAAVCIEGGARPDPEPAEPREIVPYIASEMSEGVDLRVRNVTTVKPERTFWEKVLILHAMTEMTEKRRADANPGRPVP</sequence>
<proteinExistence type="predicted"/>
<dbReference type="EMBL" id="BSOW01000015">
    <property type="protein sequence ID" value="GLR87661.1"/>
    <property type="molecule type" value="Genomic_DNA"/>
</dbReference>
<organism evidence="1 2">
    <name type="scientific">Bradyrhizobium iriomotense</name>
    <dbReference type="NCBI Taxonomy" id="441950"/>
    <lineage>
        <taxon>Bacteria</taxon>
        <taxon>Pseudomonadati</taxon>
        <taxon>Pseudomonadota</taxon>
        <taxon>Alphaproteobacteria</taxon>
        <taxon>Hyphomicrobiales</taxon>
        <taxon>Nitrobacteraceae</taxon>
        <taxon>Bradyrhizobium</taxon>
    </lineage>
</organism>
<keyword evidence="2" id="KW-1185">Reference proteome</keyword>
<gene>
    <name evidence="1" type="ORF">GCM10007857_43720</name>
</gene>
<dbReference type="Proteomes" id="UP001156905">
    <property type="component" value="Unassembled WGS sequence"/>
</dbReference>
<protein>
    <submittedName>
        <fullName evidence="1">Uncharacterized protein</fullName>
    </submittedName>
</protein>
<dbReference type="Pfam" id="PF08843">
    <property type="entry name" value="AbiEii"/>
    <property type="match status" value="1"/>
</dbReference>
<reference evidence="2" key="1">
    <citation type="journal article" date="2019" name="Int. J. Syst. Evol. Microbiol.">
        <title>The Global Catalogue of Microorganisms (GCM) 10K type strain sequencing project: providing services to taxonomists for standard genome sequencing and annotation.</title>
        <authorList>
            <consortium name="The Broad Institute Genomics Platform"/>
            <consortium name="The Broad Institute Genome Sequencing Center for Infectious Disease"/>
            <person name="Wu L."/>
            <person name="Ma J."/>
        </authorList>
    </citation>
    <scope>NUCLEOTIDE SEQUENCE [LARGE SCALE GENOMIC DNA]</scope>
    <source>
        <strain evidence="2">NBRC 102520</strain>
    </source>
</reference>